<gene>
    <name evidence="2" type="ORF">FHU28_002640</name>
</gene>
<dbReference type="Proteomes" id="UP000618986">
    <property type="component" value="Unassembled WGS sequence"/>
</dbReference>
<reference evidence="2 3" key="1">
    <citation type="submission" date="2020-08" db="EMBL/GenBank/DDBJ databases">
        <title>Sequencing the genomes of 1000 actinobacteria strains.</title>
        <authorList>
            <person name="Klenk H.-P."/>
        </authorList>
    </citation>
    <scope>NUCLEOTIDE SEQUENCE [LARGE SCALE GENOMIC DNA]</scope>
    <source>
        <strain evidence="2 3">DSM 43036</strain>
    </source>
</reference>
<keyword evidence="3" id="KW-1185">Reference proteome</keyword>
<evidence type="ECO:0000313" key="3">
    <source>
        <dbReference type="Proteomes" id="UP000618986"/>
    </source>
</evidence>
<sequence length="179" mass="18873">MSARRAALSALVALITVHIGCTLVALAAYSHRIGLVTHDGSGFLVELLDAVVPLRDLLPAMLWLLPVTLLVTFAALGCWAARRTVRPGDERLPRAAWTAGIAAVLLNPLAAVRYASATANGGEYMRTVQVETTLLVLAAAAATTMSALAVAGFVRRSETARPPSRMRVDDWSAGTAGRE</sequence>
<feature type="transmembrane region" description="Helical" evidence="1">
    <location>
        <begin position="134"/>
        <end position="154"/>
    </location>
</feature>
<proteinExistence type="predicted"/>
<comment type="caution">
    <text evidence="2">The sequence shown here is derived from an EMBL/GenBank/DDBJ whole genome shotgun (WGS) entry which is preliminary data.</text>
</comment>
<keyword evidence="1" id="KW-0812">Transmembrane</keyword>
<keyword evidence="1" id="KW-1133">Transmembrane helix</keyword>
<evidence type="ECO:0000313" key="2">
    <source>
        <dbReference type="EMBL" id="MBB5112801.1"/>
    </source>
</evidence>
<dbReference type="RefSeq" id="WP_184684072.1">
    <property type="nucleotide sequence ID" value="NZ_JACHJC010000001.1"/>
</dbReference>
<name>A0ABR6MBR5_MICEC</name>
<dbReference type="EMBL" id="JACHJC010000001">
    <property type="protein sequence ID" value="MBB5112801.1"/>
    <property type="molecule type" value="Genomic_DNA"/>
</dbReference>
<evidence type="ECO:0000256" key="1">
    <source>
        <dbReference type="SAM" id="Phobius"/>
    </source>
</evidence>
<dbReference type="GeneID" id="300293221"/>
<accession>A0ABR6MBR5</accession>
<feature type="transmembrane region" description="Helical" evidence="1">
    <location>
        <begin position="94"/>
        <end position="114"/>
    </location>
</feature>
<keyword evidence="1" id="KW-0472">Membrane</keyword>
<organism evidence="2 3">
    <name type="scientific">Micromonospora echinospora</name>
    <name type="common">Micromonospora purpurea</name>
    <dbReference type="NCBI Taxonomy" id="1877"/>
    <lineage>
        <taxon>Bacteria</taxon>
        <taxon>Bacillati</taxon>
        <taxon>Actinomycetota</taxon>
        <taxon>Actinomycetes</taxon>
        <taxon>Micromonosporales</taxon>
        <taxon>Micromonosporaceae</taxon>
        <taxon>Micromonospora</taxon>
    </lineage>
</organism>
<protein>
    <recommendedName>
        <fullName evidence="4">Integral membrane protein</fullName>
    </recommendedName>
</protein>
<evidence type="ECO:0008006" key="4">
    <source>
        <dbReference type="Google" id="ProtNLM"/>
    </source>
</evidence>
<feature type="transmembrane region" description="Helical" evidence="1">
    <location>
        <begin position="60"/>
        <end position="82"/>
    </location>
</feature>